<reference evidence="1" key="1">
    <citation type="journal article" date="2020" name="Stud. Mycol.">
        <title>101 Dothideomycetes genomes: a test case for predicting lifestyles and emergence of pathogens.</title>
        <authorList>
            <person name="Haridas S."/>
            <person name="Albert R."/>
            <person name="Binder M."/>
            <person name="Bloem J."/>
            <person name="Labutti K."/>
            <person name="Salamov A."/>
            <person name="Andreopoulos B."/>
            <person name="Baker S."/>
            <person name="Barry K."/>
            <person name="Bills G."/>
            <person name="Bluhm B."/>
            <person name="Cannon C."/>
            <person name="Castanera R."/>
            <person name="Culley D."/>
            <person name="Daum C."/>
            <person name="Ezra D."/>
            <person name="Gonzalez J."/>
            <person name="Henrissat B."/>
            <person name="Kuo A."/>
            <person name="Liang C."/>
            <person name="Lipzen A."/>
            <person name="Lutzoni F."/>
            <person name="Magnuson J."/>
            <person name="Mondo S."/>
            <person name="Nolan M."/>
            <person name="Ohm R."/>
            <person name="Pangilinan J."/>
            <person name="Park H.-J."/>
            <person name="Ramirez L."/>
            <person name="Alfaro M."/>
            <person name="Sun H."/>
            <person name="Tritt A."/>
            <person name="Yoshinaga Y."/>
            <person name="Zwiers L.-H."/>
            <person name="Turgeon B."/>
            <person name="Goodwin S."/>
            <person name="Spatafora J."/>
            <person name="Crous P."/>
            <person name="Grigoriev I."/>
        </authorList>
    </citation>
    <scope>NUCLEOTIDE SEQUENCE</scope>
    <source>
        <strain evidence="1">CBS 115976</strain>
    </source>
</reference>
<proteinExistence type="predicted"/>
<name>A0A6A6U6K0_9PEZI</name>
<dbReference type="EMBL" id="MU004238">
    <property type="protein sequence ID" value="KAF2667211.1"/>
    <property type="molecule type" value="Genomic_DNA"/>
</dbReference>
<organism evidence="1 2">
    <name type="scientific">Microthyrium microscopicum</name>
    <dbReference type="NCBI Taxonomy" id="703497"/>
    <lineage>
        <taxon>Eukaryota</taxon>
        <taxon>Fungi</taxon>
        <taxon>Dikarya</taxon>
        <taxon>Ascomycota</taxon>
        <taxon>Pezizomycotina</taxon>
        <taxon>Dothideomycetes</taxon>
        <taxon>Dothideomycetes incertae sedis</taxon>
        <taxon>Microthyriales</taxon>
        <taxon>Microthyriaceae</taxon>
        <taxon>Microthyrium</taxon>
    </lineage>
</organism>
<accession>A0A6A6U6K0</accession>
<protein>
    <submittedName>
        <fullName evidence="1">Uncharacterized protein</fullName>
    </submittedName>
</protein>
<evidence type="ECO:0000313" key="1">
    <source>
        <dbReference type="EMBL" id="KAF2667211.1"/>
    </source>
</evidence>
<keyword evidence="2" id="KW-1185">Reference proteome</keyword>
<dbReference type="Proteomes" id="UP000799302">
    <property type="component" value="Unassembled WGS sequence"/>
</dbReference>
<dbReference type="OrthoDB" id="4196148at2759"/>
<sequence length="273" mass="30817">MPTSTTTTLVPRADTISLRSSVPSSRPPSYGRHLHDELVSRTSLSAPRNRNSHASHITAMLLLLTSPAPLTLTIDNNLLYPPPPSTALYHLPRLLTWSGNEISLARSMPAARRPGQIRDLALYTLRRTPFTHEVALLPRREGLKPATMRGRRGVFGGMRWDVEIRGEPLLRYRKGAWRLAKGGMVVATEKVQREAKRPGVLLEEDNDSAEEVVEREEITIAGEGIELWMKDLLVASWCAKVWMANAKSGMARTFIRGQRWKKSDFTYRFQIVR</sequence>
<gene>
    <name evidence="1" type="ORF">BT63DRAFT_427616</name>
</gene>
<evidence type="ECO:0000313" key="2">
    <source>
        <dbReference type="Proteomes" id="UP000799302"/>
    </source>
</evidence>
<dbReference type="AlphaFoldDB" id="A0A6A6U6K0"/>